<dbReference type="Pfam" id="PF00400">
    <property type="entry name" value="WD40"/>
    <property type="match status" value="3"/>
</dbReference>
<dbReference type="InterPro" id="IPR015943">
    <property type="entry name" value="WD40/YVTN_repeat-like_dom_sf"/>
</dbReference>
<feature type="repeat" description="WD" evidence="3">
    <location>
        <begin position="319"/>
        <end position="353"/>
    </location>
</feature>
<keyword evidence="2" id="KW-0677">Repeat</keyword>
<dbReference type="Proteomes" id="UP000198406">
    <property type="component" value="Unassembled WGS sequence"/>
</dbReference>
<protein>
    <submittedName>
        <fullName evidence="4">Cell cycle arrest protein BUB3</fullName>
    </submittedName>
</protein>
<evidence type="ECO:0000256" key="1">
    <source>
        <dbReference type="ARBA" id="ARBA00022574"/>
    </source>
</evidence>
<evidence type="ECO:0000313" key="5">
    <source>
        <dbReference type="Proteomes" id="UP000198406"/>
    </source>
</evidence>
<dbReference type="PROSITE" id="PS50082">
    <property type="entry name" value="WD_REPEATS_2"/>
    <property type="match status" value="1"/>
</dbReference>
<sequence length="409" mass="45039">MSAVGVRNGVSVVGTLALIRYRVPVPTVSVEAYFYRNHVLYYAARVPQDYITAYNNTTRTSHAYKETAPQVIALPDPPTDGITSLRYLLGAPKSLLASTSWDGSVRVHDTAEHRRVFSHAMESGPLLSLTTIDSNDRRHSLVTGGMDGSIRSVDLETSTVEIIGSHTESETPSCSCLFSLANSSSPSLIASAGWDKQFHIWDIRKKGQPAVTVALPGKAYSMDLDPKHNRVALATSGRRTCFIDIRSGTEAELVLDRESTLKYQMRCIRFFPEGDGIAVGSVEGRVAVEYLEELVPKSNTKLSKYAFKCHRSGDVVYPVNCIEFHPRFGTFATAGCDGCVALWDGQNKKKLTTLPKMPTSISALAFNRDGQELAIASSYTFEDGEREHPHDEIYIRKMLDSECMPKTAT</sequence>
<keyword evidence="5" id="KW-1185">Reference proteome</keyword>
<evidence type="ECO:0000256" key="2">
    <source>
        <dbReference type="ARBA" id="ARBA00022737"/>
    </source>
</evidence>
<organism evidence="4 5">
    <name type="scientific">Fistulifera solaris</name>
    <name type="common">Oleaginous diatom</name>
    <dbReference type="NCBI Taxonomy" id="1519565"/>
    <lineage>
        <taxon>Eukaryota</taxon>
        <taxon>Sar</taxon>
        <taxon>Stramenopiles</taxon>
        <taxon>Ochrophyta</taxon>
        <taxon>Bacillariophyta</taxon>
        <taxon>Bacillariophyceae</taxon>
        <taxon>Bacillariophycidae</taxon>
        <taxon>Naviculales</taxon>
        <taxon>Naviculaceae</taxon>
        <taxon>Fistulifera</taxon>
    </lineage>
</organism>
<dbReference type="Gene3D" id="2.130.10.10">
    <property type="entry name" value="YVTN repeat-like/Quinoprotein amine dehydrogenase"/>
    <property type="match status" value="1"/>
</dbReference>
<name>A0A1Z5K188_FISSO</name>
<dbReference type="AlphaFoldDB" id="A0A1Z5K188"/>
<comment type="caution">
    <text evidence="4">The sequence shown here is derived from an EMBL/GenBank/DDBJ whole genome shotgun (WGS) entry which is preliminary data.</text>
</comment>
<keyword evidence="1 3" id="KW-0853">WD repeat</keyword>
<dbReference type="SMART" id="SM00320">
    <property type="entry name" value="WD40"/>
    <property type="match status" value="4"/>
</dbReference>
<dbReference type="PANTHER" id="PTHR10971">
    <property type="entry name" value="MRNA EXPORT FACTOR AND BUB3"/>
    <property type="match status" value="1"/>
</dbReference>
<dbReference type="InParanoid" id="A0A1Z5K188"/>
<dbReference type="OrthoDB" id="256303at2759"/>
<evidence type="ECO:0000313" key="4">
    <source>
        <dbReference type="EMBL" id="GAX19866.1"/>
    </source>
</evidence>
<dbReference type="InterPro" id="IPR036322">
    <property type="entry name" value="WD40_repeat_dom_sf"/>
</dbReference>
<dbReference type="SUPFAM" id="SSF50978">
    <property type="entry name" value="WD40 repeat-like"/>
    <property type="match status" value="1"/>
</dbReference>
<proteinExistence type="predicted"/>
<reference evidence="4 5" key="1">
    <citation type="journal article" date="2015" name="Plant Cell">
        <title>Oil accumulation by the oleaginous diatom Fistulifera solaris as revealed by the genome and transcriptome.</title>
        <authorList>
            <person name="Tanaka T."/>
            <person name="Maeda Y."/>
            <person name="Veluchamy A."/>
            <person name="Tanaka M."/>
            <person name="Abida H."/>
            <person name="Marechal E."/>
            <person name="Bowler C."/>
            <person name="Muto M."/>
            <person name="Sunaga Y."/>
            <person name="Tanaka M."/>
            <person name="Yoshino T."/>
            <person name="Taniguchi T."/>
            <person name="Fukuda Y."/>
            <person name="Nemoto M."/>
            <person name="Matsumoto M."/>
            <person name="Wong P.S."/>
            <person name="Aburatani S."/>
            <person name="Fujibuchi W."/>
        </authorList>
    </citation>
    <scope>NUCLEOTIDE SEQUENCE [LARGE SCALE GENOMIC DNA]</scope>
    <source>
        <strain evidence="4 5">JPCC DA0580</strain>
    </source>
</reference>
<accession>A0A1Z5K188</accession>
<dbReference type="EMBL" id="BDSP01000141">
    <property type="protein sequence ID" value="GAX19866.1"/>
    <property type="molecule type" value="Genomic_DNA"/>
</dbReference>
<gene>
    <name evidence="4" type="ORF">FisN_1Lh674</name>
</gene>
<dbReference type="InterPro" id="IPR001680">
    <property type="entry name" value="WD40_rpt"/>
</dbReference>
<evidence type="ECO:0000256" key="3">
    <source>
        <dbReference type="PROSITE-ProRule" id="PRU00221"/>
    </source>
</evidence>